<reference evidence="2" key="1">
    <citation type="journal article" date="2019" name="Int. J. Syst. Evol. Microbiol.">
        <title>The Global Catalogue of Microorganisms (GCM) 10K type strain sequencing project: providing services to taxonomists for standard genome sequencing and annotation.</title>
        <authorList>
            <consortium name="The Broad Institute Genomics Platform"/>
            <consortium name="The Broad Institute Genome Sequencing Center for Infectious Disease"/>
            <person name="Wu L."/>
            <person name="Ma J."/>
        </authorList>
    </citation>
    <scope>NUCLEOTIDE SEQUENCE [LARGE SCALE GENOMIC DNA]</scope>
    <source>
        <strain evidence="2">CGMCC 4.1622</strain>
    </source>
</reference>
<protein>
    <submittedName>
        <fullName evidence="1">Uncharacterized protein</fullName>
    </submittedName>
</protein>
<dbReference type="Proteomes" id="UP001596066">
    <property type="component" value="Unassembled WGS sequence"/>
</dbReference>
<accession>A0ABW0VK00</accession>
<organism evidence="1 2">
    <name type="scientific">Kitasatospora cinereorecta</name>
    <dbReference type="NCBI Taxonomy" id="285560"/>
    <lineage>
        <taxon>Bacteria</taxon>
        <taxon>Bacillati</taxon>
        <taxon>Actinomycetota</taxon>
        <taxon>Actinomycetes</taxon>
        <taxon>Kitasatosporales</taxon>
        <taxon>Streptomycetaceae</taxon>
        <taxon>Kitasatospora</taxon>
    </lineage>
</organism>
<gene>
    <name evidence="1" type="ORF">ACFPZF_33260</name>
</gene>
<name>A0ABW0VK00_9ACTN</name>
<keyword evidence="2" id="KW-1185">Reference proteome</keyword>
<dbReference type="RefSeq" id="WP_346144703.1">
    <property type="nucleotide sequence ID" value="NZ_BAAAUA010000018.1"/>
</dbReference>
<evidence type="ECO:0000313" key="2">
    <source>
        <dbReference type="Proteomes" id="UP001596066"/>
    </source>
</evidence>
<comment type="caution">
    <text evidence="1">The sequence shown here is derived from an EMBL/GenBank/DDBJ whole genome shotgun (WGS) entry which is preliminary data.</text>
</comment>
<sequence>MTSFRTHRRRVLDPALPPYRRLSALRTCLTCFAPYGLRGTYHHLTLSARIPRDLGDDPQSLARAVEELHEARELWRAHAERWIAGRRTEKRLGRRGTRPGEPWWSAGPFPVAWADPTVHPPLDLPAYVRRRIALADGADLPGCPHCGDERDPGLRATGHGFVEWCRGCRVERRPCPCGRQHHPGDTEAAWPAIWRREHVGVPGDDEQVRRGWGR</sequence>
<dbReference type="EMBL" id="JBHSOC010000093">
    <property type="protein sequence ID" value="MFC5646207.1"/>
    <property type="molecule type" value="Genomic_DNA"/>
</dbReference>
<evidence type="ECO:0000313" key="1">
    <source>
        <dbReference type="EMBL" id="MFC5646207.1"/>
    </source>
</evidence>
<proteinExistence type="predicted"/>